<evidence type="ECO:0000313" key="2">
    <source>
        <dbReference type="Proteomes" id="UP000287972"/>
    </source>
</evidence>
<dbReference type="Proteomes" id="UP000287972">
    <property type="component" value="Unassembled WGS sequence"/>
</dbReference>
<comment type="caution">
    <text evidence="1">The sequence shown here is derived from an EMBL/GenBank/DDBJ whole genome shotgun (WGS) entry which is preliminary data.</text>
</comment>
<dbReference type="AlphaFoldDB" id="A0A428RAY0"/>
<protein>
    <submittedName>
        <fullName evidence="1">Uncharacterized protein</fullName>
    </submittedName>
</protein>
<dbReference type="CDD" id="cd10170">
    <property type="entry name" value="ASKHA_NBD_HSP70"/>
    <property type="match status" value="1"/>
</dbReference>
<keyword evidence="2" id="KW-1185">Reference proteome</keyword>
<organism evidence="1 2">
    <name type="scientific">Fusarium floridanum</name>
    <dbReference type="NCBI Taxonomy" id="1325733"/>
    <lineage>
        <taxon>Eukaryota</taxon>
        <taxon>Fungi</taxon>
        <taxon>Dikarya</taxon>
        <taxon>Ascomycota</taxon>
        <taxon>Pezizomycotina</taxon>
        <taxon>Sordariomycetes</taxon>
        <taxon>Hypocreomycetidae</taxon>
        <taxon>Hypocreales</taxon>
        <taxon>Nectriaceae</taxon>
        <taxon>Fusarium</taxon>
        <taxon>Fusarium solani species complex</taxon>
    </lineage>
</organism>
<dbReference type="Gene3D" id="3.90.640.10">
    <property type="entry name" value="Actin, Chain A, domain 4"/>
    <property type="match status" value="1"/>
</dbReference>
<dbReference type="EMBL" id="NKCL01000392">
    <property type="protein sequence ID" value="RSL74686.1"/>
    <property type="molecule type" value="Genomic_DNA"/>
</dbReference>
<gene>
    <name evidence="1" type="ORF">CEP51_011497</name>
</gene>
<dbReference type="PANTHER" id="PTHR42749">
    <property type="entry name" value="CELL SHAPE-DETERMINING PROTEIN MREB"/>
    <property type="match status" value="1"/>
</dbReference>
<name>A0A428RAY0_9HYPO</name>
<evidence type="ECO:0000313" key="1">
    <source>
        <dbReference type="EMBL" id="RSL74686.1"/>
    </source>
</evidence>
<dbReference type="SUPFAM" id="SSF53067">
    <property type="entry name" value="Actin-like ATPase domain"/>
    <property type="match status" value="2"/>
</dbReference>
<accession>A0A428RAY0</accession>
<sequence>MNEGPGSDVLETMYVAKVASQSTPRWTLNKNEGPDVTIAIDFGVTFTGVGLMFSNGAVHIVNNWPGNLNAGDVKVPSCLVYNHDNTVSSWGFFSDIYDDPLPPGKRENRLFKMFLDPVVCDEAREVGLVASVSPAEAKKHTADYLREIYRHTKRTYEEMTGKTNWAESSVSFLFSIPTTWRGLDVSNTFKSTIRDAGFGTEGPHHSARIDLTEAEAAVVDISKSAVVNFRPGDVFLVTDAGGVTTDFSLVQVTKVDNGIPEMSQISEVNSIGIGSALIDTAFGNLVQQRLDANRDVPTQISAGLAEKMMKSSRFKTVKRLFGDDGDISRVYRIAMPDVSCDFSHAGLRAEGGRMLFDKHEIQGLFDPHVESIVAKIQEQLDWMVQNRRSEQVKYMVLSGGMSSSAGNPQTTVVRGLLADYKRRIDTGDMPVLANYIARASYGVVVREPYSSDRHVGEQLEHDQFDPDETWAVNQIEWIIRKGDTINPTAPLTKQFIRRLSPGQTASSFSTQIVSSKNEIGFLPRSLLKGGVNQLCRVESNLTDLKLDELVLMRKRGGFFRPGYEYYKCIFDVHVIVAPADLRFELWFNRVKFSRGHEPIKVEWNSS</sequence>
<reference evidence="1 2" key="1">
    <citation type="submission" date="2017-06" db="EMBL/GenBank/DDBJ databases">
        <title>Comparative genomic analysis of Ambrosia Fusariam Clade fungi.</title>
        <authorList>
            <person name="Stajich J.E."/>
            <person name="Carrillo J."/>
            <person name="Kijimoto T."/>
            <person name="Eskalen A."/>
            <person name="O'Donnell K."/>
            <person name="Kasson M."/>
        </authorList>
    </citation>
    <scope>NUCLEOTIDE SEQUENCE [LARGE SCALE GENOMIC DNA]</scope>
    <source>
        <strain evidence="1 2">NRRL62606</strain>
    </source>
</reference>
<dbReference type="PANTHER" id="PTHR42749:SF1">
    <property type="entry name" value="CELL SHAPE-DETERMINING PROTEIN MREB"/>
    <property type="match status" value="1"/>
</dbReference>
<proteinExistence type="predicted"/>
<dbReference type="InterPro" id="IPR043129">
    <property type="entry name" value="ATPase_NBD"/>
</dbReference>
<dbReference type="Gene3D" id="3.30.420.40">
    <property type="match status" value="2"/>
</dbReference>